<keyword evidence="2" id="KW-1185">Reference proteome</keyword>
<evidence type="ECO:0000313" key="1">
    <source>
        <dbReference type="EMBL" id="BEH02530.1"/>
    </source>
</evidence>
<dbReference type="InterPro" id="IPR036388">
    <property type="entry name" value="WH-like_DNA-bd_sf"/>
</dbReference>
<sequence>MELFSVGKSTVREAVRSLSYIGMLVPIRGVGSYVSSLPAASCIGECLTLAADFGRA</sequence>
<dbReference type="KEGG" id="broo:brsh051_18110"/>
<organism evidence="1 2">
    <name type="scientific">Brooklawnia propionicigenes</name>
    <dbReference type="NCBI Taxonomy" id="3041175"/>
    <lineage>
        <taxon>Bacteria</taxon>
        <taxon>Bacillati</taxon>
        <taxon>Actinomycetota</taxon>
        <taxon>Actinomycetes</taxon>
        <taxon>Propionibacteriales</taxon>
        <taxon>Propionibacteriaceae</taxon>
        <taxon>Brooklawnia</taxon>
    </lineage>
</organism>
<dbReference type="EMBL" id="AP028056">
    <property type="protein sequence ID" value="BEH02530.1"/>
    <property type="molecule type" value="Genomic_DNA"/>
</dbReference>
<dbReference type="InterPro" id="IPR036390">
    <property type="entry name" value="WH_DNA-bd_sf"/>
</dbReference>
<evidence type="ECO:0000313" key="2">
    <source>
        <dbReference type="Proteomes" id="UP001431656"/>
    </source>
</evidence>
<name>A0AAN0K734_9ACTN</name>
<protein>
    <recommendedName>
        <fullName evidence="3">GntR family transcriptional regulator</fullName>
    </recommendedName>
</protein>
<reference evidence="1" key="1">
    <citation type="journal article" date="2024" name="Int. J. Syst. Evol. Microbiol.">
        <title>Brooklawnia propionicigenes sp. nov., a facultatively anaerobic, propionate-producing bacterium isolated from a methanogenic reactor treating waste from cattle farms.</title>
        <authorList>
            <person name="Akita Y."/>
            <person name="Ueki A."/>
            <person name="Tonouchi A."/>
            <person name="Sugawara Y."/>
            <person name="Honma S."/>
            <person name="Kaku N."/>
            <person name="Ueki K."/>
        </authorList>
    </citation>
    <scope>NUCLEOTIDE SEQUENCE</scope>
    <source>
        <strain evidence="1">SH051</strain>
    </source>
</reference>
<dbReference type="SUPFAM" id="SSF46785">
    <property type="entry name" value="Winged helix' DNA-binding domain"/>
    <property type="match status" value="1"/>
</dbReference>
<dbReference type="AlphaFoldDB" id="A0AAN0K734"/>
<dbReference type="Gene3D" id="1.10.10.10">
    <property type="entry name" value="Winged helix-like DNA-binding domain superfamily/Winged helix DNA-binding domain"/>
    <property type="match status" value="1"/>
</dbReference>
<accession>A0AAN0K734</accession>
<evidence type="ECO:0008006" key="3">
    <source>
        <dbReference type="Google" id="ProtNLM"/>
    </source>
</evidence>
<proteinExistence type="predicted"/>
<gene>
    <name evidence="1" type="ORF">brsh051_18110</name>
</gene>
<dbReference type="Proteomes" id="UP001431656">
    <property type="component" value="Chromosome"/>
</dbReference>